<dbReference type="PROSITE" id="PS50808">
    <property type="entry name" value="ZF_BED"/>
    <property type="match status" value="1"/>
</dbReference>
<keyword evidence="7" id="KW-0539">Nucleus</keyword>
<dbReference type="SUPFAM" id="SSF56672">
    <property type="entry name" value="DNA/RNA polymerases"/>
    <property type="match status" value="1"/>
</dbReference>
<dbReference type="GO" id="GO:0008270">
    <property type="term" value="F:zinc ion binding"/>
    <property type="evidence" value="ECO:0007669"/>
    <property type="project" value="UniProtKB-KW"/>
</dbReference>
<dbReference type="SMART" id="SM00614">
    <property type="entry name" value="ZnF_BED"/>
    <property type="match status" value="1"/>
</dbReference>
<dbReference type="InterPro" id="IPR012337">
    <property type="entry name" value="RNaseH-like_sf"/>
</dbReference>
<evidence type="ECO:0000256" key="7">
    <source>
        <dbReference type="ARBA" id="ARBA00023242"/>
    </source>
</evidence>
<dbReference type="GO" id="GO:0005634">
    <property type="term" value="C:nucleus"/>
    <property type="evidence" value="ECO:0007669"/>
    <property type="project" value="UniProtKB-SubCell"/>
</dbReference>
<dbReference type="AlphaFoldDB" id="A0A2N9FVX1"/>
<dbReference type="Pfam" id="PF05699">
    <property type="entry name" value="Dimer_Tnp_hAT"/>
    <property type="match status" value="1"/>
</dbReference>
<reference evidence="10" key="1">
    <citation type="submission" date="2018-02" db="EMBL/GenBank/DDBJ databases">
        <authorList>
            <person name="Cohen D.B."/>
            <person name="Kent A.D."/>
        </authorList>
    </citation>
    <scope>NUCLEOTIDE SEQUENCE</scope>
</reference>
<dbReference type="Gene3D" id="3.30.70.270">
    <property type="match status" value="3"/>
</dbReference>
<sequence length="615" mass="70020">MENEEVMGGTSDPVDKLVDVDEDDDDLVEVELGDVPITVGTQKRKAKRRKTSAVWAFFEMLPAKGDGDKPYCKCKKCGNKYVSPGSYGTGTLKRHVESCYKKRTNDVAQLLLGNKDGSMSQGSESEDEYVRRMAEQMLVKFEKYWSEFSVVLAIAVILDPRFKLQFIDFCYKKLYGVGGSYEYLKVREKLFALFGEYVSNVPTPSSTTNNRGKAVQDLQFKSFSKETMFVMKEFDCFESDDVVGQTQKTQLELYLEEPRMDRNAKLDILSFWKGNQFRYPELAAMVRDVLSIPISTVASESTFSVGGRVIDQFRSALKPDVVEALICSRDWLYGDKDLAESQLDDLTEDIMKMDINKENNDEPPSMGSNADMSRPVIQKGRRITPQHVEAVYDEVDKLIKARPIREILYPKWLSNIVVVKKMSGKLRVCVDFTDLNKAYLKDPFPFPRIDQLVDVSSGHQRMSFLDAFQGYHQIALNPTDQEKIIGKTMEVYVNDMVVKSLHGEEHPDDFRNVFDTLRRHHLKLNASKCAFGVGLGKFLGFMVTQRGIEANPDQISAIVNLKPPKSVCEVQRLSGMAAALNRFIFKSLERCRPFFDLIKKGKSFQWGDKSDRAFE</sequence>
<evidence type="ECO:0000256" key="5">
    <source>
        <dbReference type="ARBA" id="ARBA00022833"/>
    </source>
</evidence>
<evidence type="ECO:0000259" key="9">
    <source>
        <dbReference type="PROSITE" id="PS50808"/>
    </source>
</evidence>
<dbReference type="EMBL" id="OIVN01001191">
    <property type="protein sequence ID" value="SPC90944.1"/>
    <property type="molecule type" value="Genomic_DNA"/>
</dbReference>
<dbReference type="PANTHER" id="PTHR23272">
    <property type="entry name" value="BED FINGER-RELATED"/>
    <property type="match status" value="1"/>
</dbReference>
<dbReference type="InterPro" id="IPR025525">
    <property type="entry name" value="hAT-like_transposase_RNase-H"/>
</dbReference>
<keyword evidence="4 8" id="KW-0863">Zinc-finger</keyword>
<gene>
    <name evidence="10" type="ORF">FSB_LOCUS18826</name>
</gene>
<dbReference type="SUPFAM" id="SSF53098">
    <property type="entry name" value="Ribonuclease H-like"/>
    <property type="match status" value="1"/>
</dbReference>
<dbReference type="Gene3D" id="3.10.10.10">
    <property type="entry name" value="HIV Type 1 Reverse Transcriptase, subunit A, domain 1"/>
    <property type="match status" value="1"/>
</dbReference>
<evidence type="ECO:0000313" key="10">
    <source>
        <dbReference type="EMBL" id="SPC90944.1"/>
    </source>
</evidence>
<accession>A0A2N9FVX1</accession>
<dbReference type="GO" id="GO:0046983">
    <property type="term" value="F:protein dimerization activity"/>
    <property type="evidence" value="ECO:0007669"/>
    <property type="project" value="InterPro"/>
</dbReference>
<evidence type="ECO:0000256" key="6">
    <source>
        <dbReference type="ARBA" id="ARBA00023125"/>
    </source>
</evidence>
<evidence type="ECO:0000256" key="3">
    <source>
        <dbReference type="ARBA" id="ARBA00022723"/>
    </source>
</evidence>
<dbReference type="CDD" id="cd01647">
    <property type="entry name" value="RT_LTR"/>
    <property type="match status" value="1"/>
</dbReference>
<evidence type="ECO:0000256" key="8">
    <source>
        <dbReference type="PROSITE-ProRule" id="PRU00027"/>
    </source>
</evidence>
<feature type="domain" description="BED-type" evidence="9">
    <location>
        <begin position="49"/>
        <end position="107"/>
    </location>
</feature>
<dbReference type="InterPro" id="IPR043128">
    <property type="entry name" value="Rev_trsase/Diguanyl_cyclase"/>
</dbReference>
<dbReference type="Pfam" id="PF14372">
    <property type="entry name" value="hAT-like_RNase-H"/>
    <property type="match status" value="1"/>
</dbReference>
<keyword evidence="6" id="KW-0238">DNA-binding</keyword>
<evidence type="ECO:0000256" key="4">
    <source>
        <dbReference type="ARBA" id="ARBA00022771"/>
    </source>
</evidence>
<dbReference type="SUPFAM" id="SSF57667">
    <property type="entry name" value="beta-beta-alpha zinc fingers"/>
    <property type="match status" value="1"/>
</dbReference>
<dbReference type="InterPro" id="IPR043502">
    <property type="entry name" value="DNA/RNA_pol_sf"/>
</dbReference>
<evidence type="ECO:0000256" key="2">
    <source>
        <dbReference type="ARBA" id="ARBA00011738"/>
    </source>
</evidence>
<dbReference type="PANTHER" id="PTHR23272:SF192">
    <property type="entry name" value="ZINC FINGER BED DOMAIN-CONTAINING PROTEIN DAYSLEEPER-LIKE"/>
    <property type="match status" value="1"/>
</dbReference>
<comment type="subcellular location">
    <subcellularLocation>
        <location evidence="1">Nucleus</location>
    </subcellularLocation>
</comment>
<dbReference type="GO" id="GO:0003677">
    <property type="term" value="F:DNA binding"/>
    <property type="evidence" value="ECO:0007669"/>
    <property type="project" value="UniProtKB-KW"/>
</dbReference>
<name>A0A2N9FVX1_FAGSY</name>
<proteinExistence type="predicted"/>
<dbReference type="InterPro" id="IPR008906">
    <property type="entry name" value="HATC_C_dom"/>
</dbReference>
<dbReference type="InterPro" id="IPR003656">
    <property type="entry name" value="Znf_BED"/>
</dbReference>
<organism evidence="10">
    <name type="scientific">Fagus sylvatica</name>
    <name type="common">Beechnut</name>
    <dbReference type="NCBI Taxonomy" id="28930"/>
    <lineage>
        <taxon>Eukaryota</taxon>
        <taxon>Viridiplantae</taxon>
        <taxon>Streptophyta</taxon>
        <taxon>Embryophyta</taxon>
        <taxon>Tracheophyta</taxon>
        <taxon>Spermatophyta</taxon>
        <taxon>Magnoliopsida</taxon>
        <taxon>eudicotyledons</taxon>
        <taxon>Gunneridae</taxon>
        <taxon>Pentapetalae</taxon>
        <taxon>rosids</taxon>
        <taxon>fabids</taxon>
        <taxon>Fagales</taxon>
        <taxon>Fagaceae</taxon>
        <taxon>Fagus</taxon>
    </lineage>
</organism>
<keyword evidence="3" id="KW-0479">Metal-binding</keyword>
<evidence type="ECO:0000256" key="1">
    <source>
        <dbReference type="ARBA" id="ARBA00004123"/>
    </source>
</evidence>
<dbReference type="InterPro" id="IPR036236">
    <property type="entry name" value="Znf_C2H2_sf"/>
</dbReference>
<protein>
    <recommendedName>
        <fullName evidence="9">BED-type domain-containing protein</fullName>
    </recommendedName>
</protein>
<keyword evidence="5" id="KW-0862">Zinc</keyword>
<comment type="subunit">
    <text evidence="2">Homodimer.</text>
</comment>